<dbReference type="Gene3D" id="3.30.420.10">
    <property type="entry name" value="Ribonuclease H-like superfamily/Ribonuclease H"/>
    <property type="match status" value="1"/>
</dbReference>
<dbReference type="OrthoDB" id="6599864at2759"/>
<name>A0A7M7Q925_NASVI</name>
<evidence type="ECO:0000259" key="1">
    <source>
        <dbReference type="PROSITE" id="PS50994"/>
    </source>
</evidence>
<dbReference type="AlphaFoldDB" id="A0A7M7Q925"/>
<evidence type="ECO:0000313" key="2">
    <source>
        <dbReference type="EnsemblMetazoa" id="XP_031783906"/>
    </source>
</evidence>
<organism evidence="2 3">
    <name type="scientific">Nasonia vitripennis</name>
    <name type="common">Parasitic wasp</name>
    <dbReference type="NCBI Taxonomy" id="7425"/>
    <lineage>
        <taxon>Eukaryota</taxon>
        <taxon>Metazoa</taxon>
        <taxon>Ecdysozoa</taxon>
        <taxon>Arthropoda</taxon>
        <taxon>Hexapoda</taxon>
        <taxon>Insecta</taxon>
        <taxon>Pterygota</taxon>
        <taxon>Neoptera</taxon>
        <taxon>Endopterygota</taxon>
        <taxon>Hymenoptera</taxon>
        <taxon>Apocrita</taxon>
        <taxon>Proctotrupomorpha</taxon>
        <taxon>Chalcidoidea</taxon>
        <taxon>Pteromalidae</taxon>
        <taxon>Pteromalinae</taxon>
        <taxon>Nasonia</taxon>
    </lineage>
</organism>
<dbReference type="KEGG" id="nvi:116417015"/>
<feature type="domain" description="Integrase catalytic" evidence="1">
    <location>
        <begin position="9"/>
        <end position="204"/>
    </location>
</feature>
<dbReference type="InterPro" id="IPR040676">
    <property type="entry name" value="DUF5641"/>
</dbReference>
<dbReference type="InterPro" id="IPR012337">
    <property type="entry name" value="RNaseH-like_sf"/>
</dbReference>
<dbReference type="PANTHER" id="PTHR47331:SF1">
    <property type="entry name" value="GAG-LIKE PROTEIN"/>
    <property type="match status" value="1"/>
</dbReference>
<dbReference type="GeneID" id="116417015"/>
<accession>A0A7M7Q925</accession>
<dbReference type="RefSeq" id="XP_031783906.1">
    <property type="nucleotide sequence ID" value="XM_031928046.1"/>
</dbReference>
<dbReference type="InterPro" id="IPR001584">
    <property type="entry name" value="Integrase_cat-core"/>
</dbReference>
<dbReference type="InParanoid" id="A0A7M7Q925"/>
<dbReference type="PROSITE" id="PS50994">
    <property type="entry name" value="INTEGRASE"/>
    <property type="match status" value="1"/>
</dbReference>
<dbReference type="EnsemblMetazoa" id="XM_031928046">
    <property type="protein sequence ID" value="XP_031783906"/>
    <property type="gene ID" value="LOC116417015"/>
</dbReference>
<proteinExistence type="predicted"/>
<dbReference type="InterPro" id="IPR036397">
    <property type="entry name" value="RNaseH_sf"/>
</dbReference>
<dbReference type="GO" id="GO:0015074">
    <property type="term" value="P:DNA integration"/>
    <property type="evidence" value="ECO:0007669"/>
    <property type="project" value="InterPro"/>
</dbReference>
<dbReference type="SUPFAM" id="SSF53098">
    <property type="entry name" value="Ribonuclease H-like"/>
    <property type="match status" value="1"/>
</dbReference>
<dbReference type="PANTHER" id="PTHR47331">
    <property type="entry name" value="PHD-TYPE DOMAIN-CONTAINING PROTEIN"/>
    <property type="match status" value="1"/>
</dbReference>
<protein>
    <recommendedName>
        <fullName evidence="1">Integrase catalytic domain-containing protein</fullName>
    </recommendedName>
</protein>
<sequence length="318" mass="36221">MADLPKTRINESPAFSHVGVDFFGPILIKEKKDRNRSFIKTYGCVFVCLACKAVHIELATDLSSEGFMAAFDRFISRRGVPEHVYSDNGTNFVGASNELREVYDLFETPEFRKTIGTYAIAKRIEWHFNPPLSPHFGGIWEAAVKSFKHHLKRVLKDQKLTYEQINTLLIQIEAILNSRPLCSLSTDPNDPVSITPAHLLVGRPFNVLPEKSVFSVPGNRLSTYKFLTKMRQDFWNKWHKEYLHELQTRQKWHDSTAELIVGSVVILMDDITYCSRWPLGVIVEIHPGSDGIARVASVKTSTGIYKRNITRLCILPTT</sequence>
<reference evidence="2" key="1">
    <citation type="submission" date="2021-01" db="UniProtKB">
        <authorList>
            <consortium name="EnsemblMetazoa"/>
        </authorList>
    </citation>
    <scope>IDENTIFICATION</scope>
</reference>
<dbReference type="Proteomes" id="UP000002358">
    <property type="component" value="Unassembled WGS sequence"/>
</dbReference>
<keyword evidence="3" id="KW-1185">Reference proteome</keyword>
<dbReference type="Pfam" id="PF18701">
    <property type="entry name" value="DUF5641"/>
    <property type="match status" value="1"/>
</dbReference>
<evidence type="ECO:0000313" key="3">
    <source>
        <dbReference type="Proteomes" id="UP000002358"/>
    </source>
</evidence>
<dbReference type="GO" id="GO:0003676">
    <property type="term" value="F:nucleic acid binding"/>
    <property type="evidence" value="ECO:0007669"/>
    <property type="project" value="InterPro"/>
</dbReference>